<dbReference type="GO" id="GO:0000963">
    <property type="term" value="P:mitochondrial RNA processing"/>
    <property type="evidence" value="ECO:0007669"/>
    <property type="project" value="TreeGrafter"/>
</dbReference>
<evidence type="ECO:0000313" key="4">
    <source>
        <dbReference type="Proteomes" id="UP000001058"/>
    </source>
</evidence>
<name>D8ULY5_VOLCA</name>
<dbReference type="KEGG" id="vcn:VOLCADRAFT_101178"/>
<feature type="compositionally biased region" description="Low complexity" evidence="1">
    <location>
        <begin position="205"/>
        <end position="215"/>
    </location>
</feature>
<dbReference type="EMBL" id="GL378745">
    <property type="protein sequence ID" value="EFJ39264.1"/>
    <property type="molecule type" value="Genomic_DNA"/>
</dbReference>
<dbReference type="GO" id="GO:1901259">
    <property type="term" value="P:chloroplast rRNA processing"/>
    <property type="evidence" value="ECO:0007669"/>
    <property type="project" value="TreeGrafter"/>
</dbReference>
<dbReference type="InParanoid" id="D8ULY5"/>
<dbReference type="RefSeq" id="XP_002959671.1">
    <property type="nucleotide sequence ID" value="XM_002959625.1"/>
</dbReference>
<evidence type="ECO:0000256" key="1">
    <source>
        <dbReference type="SAM" id="MobiDB-lite"/>
    </source>
</evidence>
<dbReference type="AlphaFoldDB" id="D8ULY5"/>
<evidence type="ECO:0000313" key="3">
    <source>
        <dbReference type="EMBL" id="EFJ39264.1"/>
    </source>
</evidence>
<feature type="region of interest" description="Disordered" evidence="1">
    <location>
        <begin position="183"/>
        <end position="215"/>
    </location>
</feature>
<reference evidence="3 4" key="1">
    <citation type="journal article" date="2010" name="Science">
        <title>Genomic analysis of organismal complexity in the multicellular green alga Volvox carteri.</title>
        <authorList>
            <person name="Prochnik S.E."/>
            <person name="Umen J."/>
            <person name="Nedelcu A.M."/>
            <person name="Hallmann A."/>
            <person name="Miller S.M."/>
            <person name="Nishii I."/>
            <person name="Ferris P."/>
            <person name="Kuo A."/>
            <person name="Mitros T."/>
            <person name="Fritz-Laylin L.K."/>
            <person name="Hellsten U."/>
            <person name="Chapman J."/>
            <person name="Simakov O."/>
            <person name="Rensing S.A."/>
            <person name="Terry A."/>
            <person name="Pangilinan J."/>
            <person name="Kapitonov V."/>
            <person name="Jurka J."/>
            <person name="Salamov A."/>
            <person name="Shapiro H."/>
            <person name="Schmutz J."/>
            <person name="Grimwood J."/>
            <person name="Lindquist E."/>
            <person name="Lucas S."/>
            <person name="Grigoriev I.V."/>
            <person name="Schmitt R."/>
            <person name="Kirk D."/>
            <person name="Rokhsar D.S."/>
        </authorList>
    </citation>
    <scope>NUCLEOTIDE SEQUENCE [LARGE SCALE GENOMIC DNA]</scope>
    <source>
        <strain evidence="4">f. Nagariensis / Eve</strain>
    </source>
</reference>
<dbReference type="PANTHER" id="PTHR21228:SF40">
    <property type="entry name" value="LD45607P"/>
    <property type="match status" value="1"/>
</dbReference>
<dbReference type="OrthoDB" id="539133at2759"/>
<dbReference type="STRING" id="3068.D8ULY5"/>
<protein>
    <recommendedName>
        <fullName evidence="5">RAP domain-containing protein</fullName>
    </recommendedName>
</protein>
<dbReference type="GO" id="GO:0005759">
    <property type="term" value="C:mitochondrial matrix"/>
    <property type="evidence" value="ECO:0007669"/>
    <property type="project" value="TreeGrafter"/>
</dbReference>
<sequence length="640" mass="68598">MHFTSHPCLLCLRLSLIVLSGVLLLFSSEESSSAAAAAAAGPPPRPTPGRDHRGYGCRGHGPRHADLPPHARVRVRAWAYSCPLPGGRSRALTDGSRPKTSTYLNAAVDAPGCTTVAALIQAAPTRANGGFATSCDTIPPRRCQTLLPRAALDDRFLQQPLPPPQQQPPLPPNGQQLLWPARAAATPTSTTTSPGSPSPIPSPSPNSSVSISSTAPAEALRPRRFSAPVIARLLSALRVLVPMVLADLDGVSGSDLSKVVSALAVLRYDNKVVVEQLLQVLSLKLVECSPQLANVLVSLAMLGVPPDPYVRSNIYTAVRYQIRRFMPRDLALTLWAYGAMGTDVQEDAVLVLLEASKPRLAAFSPLHLTKAAQGLAALRYRPPPEWVAAYCEALRPALRRTASRELCAVLLALADLQVTLDDTTRATLLVHTLTSLPSLAPPELALSIWSLGRLTSTGLPALIDLDTSSRGVFSGGELQQLLEGLTRLALQPPLEWMQAYVGALQPKLAALEAHQLAGVLGSLAAQQYRPEPHMQRVVMDATQQNMRQLLADTTATASLITALRRLNIEPPPSWVAALLEASRSALKNRATDLHLANLAGALAAWGVRPDGRWTARLMWRSQVLMQQGRMSPRALVALLQ</sequence>
<dbReference type="PANTHER" id="PTHR21228">
    <property type="entry name" value="FAST LEU-RICH DOMAIN-CONTAINING"/>
    <property type="match status" value="1"/>
</dbReference>
<feature type="region of interest" description="Disordered" evidence="1">
    <location>
        <begin position="157"/>
        <end position="176"/>
    </location>
</feature>
<feature type="signal peptide" evidence="2">
    <location>
        <begin position="1"/>
        <end position="20"/>
    </location>
</feature>
<gene>
    <name evidence="3" type="ORF">VOLCADRAFT_101178</name>
</gene>
<dbReference type="Proteomes" id="UP000001058">
    <property type="component" value="Unassembled WGS sequence"/>
</dbReference>
<feature type="compositionally biased region" description="Low complexity" evidence="1">
    <location>
        <begin position="183"/>
        <end position="195"/>
    </location>
</feature>
<evidence type="ECO:0000256" key="2">
    <source>
        <dbReference type="SAM" id="SignalP"/>
    </source>
</evidence>
<dbReference type="InterPro" id="IPR050870">
    <property type="entry name" value="FAST_kinase"/>
</dbReference>
<feature type="non-terminal residue" evidence="3">
    <location>
        <position position="640"/>
    </location>
</feature>
<organism evidence="4">
    <name type="scientific">Volvox carteri f. nagariensis</name>
    <dbReference type="NCBI Taxonomy" id="3068"/>
    <lineage>
        <taxon>Eukaryota</taxon>
        <taxon>Viridiplantae</taxon>
        <taxon>Chlorophyta</taxon>
        <taxon>core chlorophytes</taxon>
        <taxon>Chlorophyceae</taxon>
        <taxon>CS clade</taxon>
        <taxon>Chlamydomonadales</taxon>
        <taxon>Volvocaceae</taxon>
        <taxon>Volvox</taxon>
    </lineage>
</organism>
<evidence type="ECO:0008006" key="5">
    <source>
        <dbReference type="Google" id="ProtNLM"/>
    </source>
</evidence>
<dbReference type="GO" id="GO:0003723">
    <property type="term" value="F:RNA binding"/>
    <property type="evidence" value="ECO:0007669"/>
    <property type="project" value="TreeGrafter"/>
</dbReference>
<keyword evidence="4" id="KW-1185">Reference proteome</keyword>
<dbReference type="GeneID" id="9614627"/>
<dbReference type="GO" id="GO:0044528">
    <property type="term" value="P:regulation of mitochondrial mRNA stability"/>
    <property type="evidence" value="ECO:0007669"/>
    <property type="project" value="TreeGrafter"/>
</dbReference>
<feature type="region of interest" description="Disordered" evidence="1">
    <location>
        <begin position="36"/>
        <end position="66"/>
    </location>
</feature>
<accession>D8ULY5</accession>
<keyword evidence="2" id="KW-0732">Signal</keyword>
<feature type="compositionally biased region" description="Pro residues" evidence="1">
    <location>
        <begin position="160"/>
        <end position="172"/>
    </location>
</feature>
<feature type="chain" id="PRO_5003124647" description="RAP domain-containing protein" evidence="2">
    <location>
        <begin position="21"/>
        <end position="640"/>
    </location>
</feature>
<dbReference type="GO" id="GO:0035770">
    <property type="term" value="C:ribonucleoprotein granule"/>
    <property type="evidence" value="ECO:0007669"/>
    <property type="project" value="TreeGrafter"/>
</dbReference>
<proteinExistence type="predicted"/>
<dbReference type="GO" id="GO:0009507">
    <property type="term" value="C:chloroplast"/>
    <property type="evidence" value="ECO:0007669"/>
    <property type="project" value="GOC"/>
</dbReference>